<reference evidence="1" key="1">
    <citation type="submission" date="2019-10" db="EMBL/GenBank/DDBJ databases">
        <authorList>
            <consortium name="DOE Joint Genome Institute"/>
            <person name="Kuo A."/>
            <person name="Miyauchi S."/>
            <person name="Kiss E."/>
            <person name="Drula E."/>
            <person name="Kohler A."/>
            <person name="Sanchez-Garcia M."/>
            <person name="Andreopoulos B."/>
            <person name="Barry K.W."/>
            <person name="Bonito G."/>
            <person name="Buee M."/>
            <person name="Carver A."/>
            <person name="Chen C."/>
            <person name="Cichocki N."/>
            <person name="Clum A."/>
            <person name="Culley D."/>
            <person name="Crous P.W."/>
            <person name="Fauchery L."/>
            <person name="Girlanda M."/>
            <person name="Hayes R."/>
            <person name="Keri Z."/>
            <person name="Labutti K."/>
            <person name="Lipzen A."/>
            <person name="Lombard V."/>
            <person name="Magnuson J."/>
            <person name="Maillard F."/>
            <person name="Morin E."/>
            <person name="Murat C."/>
            <person name="Nolan M."/>
            <person name="Ohm R."/>
            <person name="Pangilinan J."/>
            <person name="Pereira M."/>
            <person name="Perotto S."/>
            <person name="Peter M."/>
            <person name="Riley R."/>
            <person name="Sitrit Y."/>
            <person name="Stielow B."/>
            <person name="Szollosi G."/>
            <person name="Zifcakova L."/>
            <person name="Stursova M."/>
            <person name="Spatafora J.W."/>
            <person name="Tedersoo L."/>
            <person name="Vaario L.-M."/>
            <person name="Yamada A."/>
            <person name="Yan M."/>
            <person name="Wang P."/>
            <person name="Xu J."/>
            <person name="Bruns T."/>
            <person name="Baldrian P."/>
            <person name="Vilgalys R."/>
            <person name="Henrissat B."/>
            <person name="Grigoriev I.V."/>
            <person name="Hibbett D."/>
            <person name="Nagy L.G."/>
            <person name="Martin F.M."/>
        </authorList>
    </citation>
    <scope>NUCLEOTIDE SEQUENCE</scope>
    <source>
        <strain evidence="1">P2</strain>
    </source>
</reference>
<protein>
    <submittedName>
        <fullName evidence="1">Uncharacterized protein</fullName>
    </submittedName>
</protein>
<accession>A0ACB6Z5U1</accession>
<keyword evidence="2" id="KW-1185">Reference proteome</keyword>
<dbReference type="Proteomes" id="UP000886501">
    <property type="component" value="Unassembled WGS sequence"/>
</dbReference>
<sequence length="422" mass="46221">MAHSFPFNPLKPWRERIRHFTWAWHAVIMGTGITSALITNFPYGGGSAPVQWLGFGLFVLNLTLFVFVCGCTIARYVMFPEVWGLMLNHPTQSLFIGCFPMGAATLINAGLALNQQWGWGGTAFMYTLWGFWWLDSVASYLIAFGMLYTMIVRQEQSLAKMTAVWLLPVVTLVVASSTGGLVAKALHPHSVTLALLTTAFSFVMVLIGLSLALMIINVYLLRLITYGTPDATLILSAFIVLGPLGQGGYSLLVNGENLAGLLPLQFEGHFPFIEQAGQVIFAVCFAGAFILWSMGIAWIVLAILSIFSVVRKGKIPFSMAYWGMVFPHGTFAILSVQMAKVLDSPFYRVFGALWCCVVFSLWLWMFTCSIPAFIDGSLFKAPYVPEEVNRGGSTVEIEKGLETPVGDAGNSVASGETKPFQP</sequence>
<name>A0ACB6Z5U1_THEGA</name>
<evidence type="ECO:0000313" key="2">
    <source>
        <dbReference type="Proteomes" id="UP000886501"/>
    </source>
</evidence>
<gene>
    <name evidence="1" type="ORF">BDM02DRAFT_830193</name>
</gene>
<comment type="caution">
    <text evidence="1">The sequence shown here is derived from an EMBL/GenBank/DDBJ whole genome shotgun (WGS) entry which is preliminary data.</text>
</comment>
<reference evidence="1" key="2">
    <citation type="journal article" date="2020" name="Nat. Commun.">
        <title>Large-scale genome sequencing of mycorrhizal fungi provides insights into the early evolution of symbiotic traits.</title>
        <authorList>
            <person name="Miyauchi S."/>
            <person name="Kiss E."/>
            <person name="Kuo A."/>
            <person name="Drula E."/>
            <person name="Kohler A."/>
            <person name="Sanchez-Garcia M."/>
            <person name="Morin E."/>
            <person name="Andreopoulos B."/>
            <person name="Barry K.W."/>
            <person name="Bonito G."/>
            <person name="Buee M."/>
            <person name="Carver A."/>
            <person name="Chen C."/>
            <person name="Cichocki N."/>
            <person name="Clum A."/>
            <person name="Culley D."/>
            <person name="Crous P.W."/>
            <person name="Fauchery L."/>
            <person name="Girlanda M."/>
            <person name="Hayes R.D."/>
            <person name="Keri Z."/>
            <person name="LaButti K."/>
            <person name="Lipzen A."/>
            <person name="Lombard V."/>
            <person name="Magnuson J."/>
            <person name="Maillard F."/>
            <person name="Murat C."/>
            <person name="Nolan M."/>
            <person name="Ohm R.A."/>
            <person name="Pangilinan J."/>
            <person name="Pereira M.F."/>
            <person name="Perotto S."/>
            <person name="Peter M."/>
            <person name="Pfister S."/>
            <person name="Riley R."/>
            <person name="Sitrit Y."/>
            <person name="Stielow J.B."/>
            <person name="Szollosi G."/>
            <person name="Zifcakova L."/>
            <person name="Stursova M."/>
            <person name="Spatafora J.W."/>
            <person name="Tedersoo L."/>
            <person name="Vaario L.M."/>
            <person name="Yamada A."/>
            <person name="Yan M."/>
            <person name="Wang P."/>
            <person name="Xu J."/>
            <person name="Bruns T."/>
            <person name="Baldrian P."/>
            <person name="Vilgalys R."/>
            <person name="Dunand C."/>
            <person name="Henrissat B."/>
            <person name="Grigoriev I.V."/>
            <person name="Hibbett D."/>
            <person name="Nagy L.G."/>
            <person name="Martin F.M."/>
        </authorList>
    </citation>
    <scope>NUCLEOTIDE SEQUENCE</scope>
    <source>
        <strain evidence="1">P2</strain>
    </source>
</reference>
<proteinExistence type="predicted"/>
<dbReference type="EMBL" id="MU118114">
    <property type="protein sequence ID" value="KAF9644894.1"/>
    <property type="molecule type" value="Genomic_DNA"/>
</dbReference>
<evidence type="ECO:0000313" key="1">
    <source>
        <dbReference type="EMBL" id="KAF9644894.1"/>
    </source>
</evidence>
<organism evidence="1 2">
    <name type="scientific">Thelephora ganbajun</name>
    <name type="common">Ganba fungus</name>
    <dbReference type="NCBI Taxonomy" id="370292"/>
    <lineage>
        <taxon>Eukaryota</taxon>
        <taxon>Fungi</taxon>
        <taxon>Dikarya</taxon>
        <taxon>Basidiomycota</taxon>
        <taxon>Agaricomycotina</taxon>
        <taxon>Agaricomycetes</taxon>
        <taxon>Thelephorales</taxon>
        <taxon>Thelephoraceae</taxon>
        <taxon>Thelephora</taxon>
    </lineage>
</organism>